<reference evidence="5 6" key="1">
    <citation type="submission" date="2025-04" db="UniProtKB">
        <authorList>
            <consortium name="RefSeq"/>
        </authorList>
    </citation>
    <scope>IDENTIFICATION</scope>
</reference>
<dbReference type="PANTHER" id="PTHR12452:SF0">
    <property type="entry name" value="THIOREDOXIN DOMAIN-CONTAINING PROTEIN 17"/>
    <property type="match status" value="1"/>
</dbReference>
<dbReference type="InterPro" id="IPR036249">
    <property type="entry name" value="Thioredoxin-like_sf"/>
</dbReference>
<evidence type="ECO:0000259" key="3">
    <source>
        <dbReference type="Pfam" id="PF06110"/>
    </source>
</evidence>
<dbReference type="InterPro" id="IPR045108">
    <property type="entry name" value="TXNDC17-like"/>
</dbReference>
<dbReference type="RefSeq" id="XP_011506559.1">
    <property type="nucleotide sequence ID" value="XM_011508257.1"/>
</dbReference>
<dbReference type="AlphaFoldDB" id="A0AAJ7E3J7"/>
<evidence type="ECO:0000256" key="2">
    <source>
        <dbReference type="ARBA" id="ARBA00016949"/>
    </source>
</evidence>
<gene>
    <name evidence="5 6" type="primary">LOC105369022</name>
</gene>
<dbReference type="Proteomes" id="UP000695007">
    <property type="component" value="Unplaced"/>
</dbReference>
<evidence type="ECO:0000313" key="6">
    <source>
        <dbReference type="RefSeq" id="XP_011506559.1"/>
    </source>
</evidence>
<name>A0AAJ7E3J7_9HYME</name>
<organism evidence="4 6">
    <name type="scientific">Ceratosolen solmsi marchali</name>
    <dbReference type="NCBI Taxonomy" id="326594"/>
    <lineage>
        <taxon>Eukaryota</taxon>
        <taxon>Metazoa</taxon>
        <taxon>Ecdysozoa</taxon>
        <taxon>Arthropoda</taxon>
        <taxon>Hexapoda</taxon>
        <taxon>Insecta</taxon>
        <taxon>Pterygota</taxon>
        <taxon>Neoptera</taxon>
        <taxon>Endopterygota</taxon>
        <taxon>Hymenoptera</taxon>
        <taxon>Apocrita</taxon>
        <taxon>Proctotrupomorpha</taxon>
        <taxon>Chalcidoidea</taxon>
        <taxon>Agaonidae</taxon>
        <taxon>Agaoninae</taxon>
        <taxon>Ceratosolen</taxon>
    </lineage>
</organism>
<protein>
    <recommendedName>
        <fullName evidence="2">Thioredoxin domain-containing protein 17</fullName>
    </recommendedName>
</protein>
<dbReference type="GO" id="GO:0005829">
    <property type="term" value="C:cytosol"/>
    <property type="evidence" value="ECO:0007669"/>
    <property type="project" value="TreeGrafter"/>
</dbReference>
<dbReference type="KEGG" id="csol:105369022"/>
<evidence type="ECO:0000256" key="1">
    <source>
        <dbReference type="ARBA" id="ARBA00008987"/>
    </source>
</evidence>
<dbReference type="GO" id="GO:0047134">
    <property type="term" value="F:protein-disulfide reductase [NAD(P)H] activity"/>
    <property type="evidence" value="ECO:0007669"/>
    <property type="project" value="InterPro"/>
</dbReference>
<proteinExistence type="inferred from homology"/>
<comment type="similarity">
    <text evidence="1">Belongs to the thioredoxin family.</text>
</comment>
<accession>A0AAJ7E3J7</accession>
<dbReference type="GeneID" id="105369022"/>
<dbReference type="InterPro" id="IPR010357">
    <property type="entry name" value="TXNDC17_dom"/>
</dbReference>
<evidence type="ECO:0000313" key="4">
    <source>
        <dbReference type="Proteomes" id="UP000695007"/>
    </source>
</evidence>
<dbReference type="Pfam" id="PF06110">
    <property type="entry name" value="TXD17-like_Trx"/>
    <property type="match status" value="1"/>
</dbReference>
<dbReference type="RefSeq" id="XP_011506558.1">
    <property type="nucleotide sequence ID" value="XM_011508256.1"/>
</dbReference>
<dbReference type="Gene3D" id="3.40.30.10">
    <property type="entry name" value="Glutaredoxin"/>
    <property type="match status" value="1"/>
</dbReference>
<keyword evidence="4" id="KW-1185">Reference proteome</keyword>
<sequence>MVIKHHINGYANFITFIKNFKTNNPTFILYMGSEMADGNSWCPDCVKAHPFIEKGIQSAPGTYHYIIVSVGDRAFWKNSKCPFRTNSEIHIQTLPTLVKWGTQKRLEGDQLLNNDLIEMLLAEDDN</sequence>
<evidence type="ECO:0000313" key="5">
    <source>
        <dbReference type="RefSeq" id="XP_011506558.1"/>
    </source>
</evidence>
<dbReference type="SUPFAM" id="SSF52833">
    <property type="entry name" value="Thioredoxin-like"/>
    <property type="match status" value="1"/>
</dbReference>
<dbReference type="PANTHER" id="PTHR12452">
    <property type="entry name" value="42-9-9 PROTEIN-RELATED"/>
    <property type="match status" value="1"/>
</dbReference>
<feature type="domain" description="Thioredoxin" evidence="3">
    <location>
        <begin position="8"/>
        <end position="123"/>
    </location>
</feature>